<reference evidence="2" key="1">
    <citation type="submission" date="2016-04" db="EMBL/GenBank/DDBJ databases">
        <authorList>
            <person name="Chen L."/>
            <person name="Zhuang W."/>
            <person name="Wang G."/>
        </authorList>
    </citation>
    <scope>NUCLEOTIDE SEQUENCE [LARGE SCALE GENOMIC DNA]</scope>
    <source>
        <strain evidence="2">208</strain>
    </source>
</reference>
<dbReference type="AlphaFoldDB" id="A0A1V9FGP6"/>
<protein>
    <submittedName>
        <fullName evidence="1">Uncharacterized protein</fullName>
    </submittedName>
</protein>
<sequence>MLMVDGPLRELKSWGLDYIDFIPNRRIPDQLKRYLKNTADNYRQWFDFERFPTAQFPHADDARNYVIGKYQELFRKDKVAAYTEIGGTGSQYLQFKGITSQQIFDAEVEKITSPLWDFVDAK</sequence>
<evidence type="ECO:0000313" key="1">
    <source>
        <dbReference type="EMBL" id="OQP57532.1"/>
    </source>
</evidence>
<keyword evidence="2" id="KW-1185">Reference proteome</keyword>
<dbReference type="STRING" id="550983.A4R26_24485"/>
<dbReference type="Proteomes" id="UP000192276">
    <property type="component" value="Unassembled WGS sequence"/>
</dbReference>
<organism evidence="1 2">
    <name type="scientific">Niastella populi</name>
    <dbReference type="NCBI Taxonomy" id="550983"/>
    <lineage>
        <taxon>Bacteria</taxon>
        <taxon>Pseudomonadati</taxon>
        <taxon>Bacteroidota</taxon>
        <taxon>Chitinophagia</taxon>
        <taxon>Chitinophagales</taxon>
        <taxon>Chitinophagaceae</taxon>
        <taxon>Niastella</taxon>
    </lineage>
</organism>
<dbReference type="RefSeq" id="WP_081167524.1">
    <property type="nucleotide sequence ID" value="NZ_LWBP01000192.1"/>
</dbReference>
<accession>A0A1V9FGP6</accession>
<evidence type="ECO:0000313" key="2">
    <source>
        <dbReference type="Proteomes" id="UP000192276"/>
    </source>
</evidence>
<gene>
    <name evidence="1" type="ORF">A4R26_24485</name>
</gene>
<proteinExistence type="predicted"/>
<dbReference type="EMBL" id="LWBP01000192">
    <property type="protein sequence ID" value="OQP57532.1"/>
    <property type="molecule type" value="Genomic_DNA"/>
</dbReference>
<comment type="caution">
    <text evidence="1">The sequence shown here is derived from an EMBL/GenBank/DDBJ whole genome shotgun (WGS) entry which is preliminary data.</text>
</comment>
<name>A0A1V9FGP6_9BACT</name>